<feature type="compositionally biased region" description="Low complexity" evidence="1">
    <location>
        <begin position="83"/>
        <end position="104"/>
    </location>
</feature>
<organism evidence="2 3">
    <name type="scientific">Porphyra umbilicalis</name>
    <name type="common">Purple laver</name>
    <name type="synonym">Red alga</name>
    <dbReference type="NCBI Taxonomy" id="2786"/>
    <lineage>
        <taxon>Eukaryota</taxon>
        <taxon>Rhodophyta</taxon>
        <taxon>Bangiophyceae</taxon>
        <taxon>Bangiales</taxon>
        <taxon>Bangiaceae</taxon>
        <taxon>Porphyra</taxon>
    </lineage>
</organism>
<dbReference type="EMBL" id="KV919380">
    <property type="protein sequence ID" value="OSX69845.1"/>
    <property type="molecule type" value="Genomic_DNA"/>
</dbReference>
<feature type="region of interest" description="Disordered" evidence="1">
    <location>
        <begin position="61"/>
        <end position="146"/>
    </location>
</feature>
<protein>
    <submittedName>
        <fullName evidence="2">Uncharacterized protein</fullName>
    </submittedName>
</protein>
<dbReference type="Proteomes" id="UP000218209">
    <property type="component" value="Unassembled WGS sequence"/>
</dbReference>
<reference evidence="2 3" key="1">
    <citation type="submission" date="2017-03" db="EMBL/GenBank/DDBJ databases">
        <title>WGS assembly of Porphyra umbilicalis.</title>
        <authorList>
            <person name="Brawley S.H."/>
            <person name="Blouin N.A."/>
            <person name="Ficko-Blean E."/>
            <person name="Wheeler G.L."/>
            <person name="Lohr M."/>
            <person name="Goodson H.V."/>
            <person name="Jenkins J.W."/>
            <person name="Blaby-Haas C.E."/>
            <person name="Helliwell K.E."/>
            <person name="Chan C."/>
            <person name="Marriage T."/>
            <person name="Bhattacharya D."/>
            <person name="Klein A.S."/>
            <person name="Badis Y."/>
            <person name="Brodie J."/>
            <person name="Cao Y."/>
            <person name="Collen J."/>
            <person name="Dittami S.M."/>
            <person name="Gachon C.M."/>
            <person name="Green B.R."/>
            <person name="Karpowicz S."/>
            <person name="Kim J.W."/>
            <person name="Kudahl U."/>
            <person name="Lin S."/>
            <person name="Michel G."/>
            <person name="Mittag M."/>
            <person name="Olson B.J."/>
            <person name="Pangilinan J."/>
            <person name="Peng Y."/>
            <person name="Qiu H."/>
            <person name="Shu S."/>
            <person name="Singer J.T."/>
            <person name="Smith A.G."/>
            <person name="Sprecher B.N."/>
            <person name="Wagner V."/>
            <person name="Wang W."/>
            <person name="Wang Z.-Y."/>
            <person name="Yan J."/>
            <person name="Yarish C."/>
            <person name="Zoeuner-Riek S."/>
            <person name="Zhuang Y."/>
            <person name="Zou Y."/>
            <person name="Lindquist E.A."/>
            <person name="Grimwood J."/>
            <person name="Barry K."/>
            <person name="Rokhsar D.S."/>
            <person name="Schmutz J."/>
            <person name="Stiller J.W."/>
            <person name="Grossman A.R."/>
            <person name="Prochnik S.E."/>
        </authorList>
    </citation>
    <scope>NUCLEOTIDE SEQUENCE [LARGE SCALE GENOMIC DNA]</scope>
    <source>
        <strain evidence="2">4086291</strain>
    </source>
</reference>
<name>A0A1X6NMN8_PORUM</name>
<sequence length="276" mass="28882">MYGQPGGFGGGGMYPGGGMMGPPPQGPPASSDGVAGAYGGYGAAAARRQWARRWARRWAPTGCTWRPRPTGHRSMRPSSTCVSTSRRNSSTLSSGTRRLLMAPPLVAPPPSPSSPARPASPARSCGSSGPLRTTPRPARWTGTPSSSPCGWLRSASGCRHLCQWPPVVCGPPPGAGHCAGAGAGGSPRAPVSVARRQRRHARRFSWTIEPAEAEKYDAFFANLDAKRTGYVTGRQRAPSSAAAASHGRYSSAFGSWPTCATTGGWTAPVPRRHPPW</sequence>
<evidence type="ECO:0000313" key="3">
    <source>
        <dbReference type="Proteomes" id="UP000218209"/>
    </source>
</evidence>
<gene>
    <name evidence="2" type="ORF">BU14_1073s0002</name>
</gene>
<feature type="region of interest" description="Disordered" evidence="1">
    <location>
        <begin position="14"/>
        <end position="38"/>
    </location>
</feature>
<keyword evidence="3" id="KW-1185">Reference proteome</keyword>
<dbReference type="AlphaFoldDB" id="A0A1X6NMN8"/>
<feature type="compositionally biased region" description="Low complexity" evidence="1">
    <location>
        <begin position="116"/>
        <end position="130"/>
    </location>
</feature>
<accession>A0A1X6NMN8</accession>
<feature type="compositionally biased region" description="Pro residues" evidence="1">
    <location>
        <begin position="105"/>
        <end position="115"/>
    </location>
</feature>
<proteinExistence type="predicted"/>
<evidence type="ECO:0000256" key="1">
    <source>
        <dbReference type="SAM" id="MobiDB-lite"/>
    </source>
</evidence>
<evidence type="ECO:0000313" key="2">
    <source>
        <dbReference type="EMBL" id="OSX69845.1"/>
    </source>
</evidence>